<protein>
    <submittedName>
        <fullName evidence="1">Uncharacterized protein</fullName>
    </submittedName>
</protein>
<reference evidence="2" key="1">
    <citation type="submission" date="2017-05" db="EMBL/GenBank/DDBJ databases">
        <authorList>
            <person name="Rodrigo-Torres L."/>
            <person name="Arahal R. D."/>
            <person name="Lucena T."/>
        </authorList>
    </citation>
    <scope>NUCLEOTIDE SEQUENCE [LARGE SCALE GENOMIC DNA]</scope>
    <source>
        <strain evidence="2">CECT 8868</strain>
    </source>
</reference>
<dbReference type="RefSeq" id="WP_143849516.1">
    <property type="nucleotide sequence ID" value="NZ_FXYD01000001.1"/>
</dbReference>
<dbReference type="EMBL" id="FXYD01000001">
    <property type="protein sequence ID" value="SMX33798.1"/>
    <property type="molecule type" value="Genomic_DNA"/>
</dbReference>
<keyword evidence="2" id="KW-1185">Reference proteome</keyword>
<accession>A0A238JSY9</accession>
<dbReference type="AlphaFoldDB" id="A0A238JSY9"/>
<dbReference type="Proteomes" id="UP000203464">
    <property type="component" value="Unassembled WGS sequence"/>
</dbReference>
<organism evidence="1 2">
    <name type="scientific">Octadecabacter ascidiaceicola</name>
    <dbReference type="NCBI Taxonomy" id="1655543"/>
    <lineage>
        <taxon>Bacteria</taxon>
        <taxon>Pseudomonadati</taxon>
        <taxon>Pseudomonadota</taxon>
        <taxon>Alphaproteobacteria</taxon>
        <taxon>Rhodobacterales</taxon>
        <taxon>Roseobacteraceae</taxon>
        <taxon>Octadecabacter</taxon>
    </lineage>
</organism>
<gene>
    <name evidence="1" type="ORF">OCA8868_01023</name>
</gene>
<proteinExistence type="predicted"/>
<sequence>MPRWFKITLIAIGGLAICATVAFAHVILSFRGTSWDLSSMDDGHQAARDDFLATLRVHSCLTREAIIEEASRRDWAVQDVDDFVWRHAPTGLSNWLRV</sequence>
<evidence type="ECO:0000313" key="2">
    <source>
        <dbReference type="Proteomes" id="UP000203464"/>
    </source>
</evidence>
<evidence type="ECO:0000313" key="1">
    <source>
        <dbReference type="EMBL" id="SMX33798.1"/>
    </source>
</evidence>
<name>A0A238JSY9_9RHOB</name>